<evidence type="ECO:0000256" key="1">
    <source>
        <dbReference type="SAM" id="Phobius"/>
    </source>
</evidence>
<organism evidence="2 3">
    <name type="scientific">Novipirellula herctigrandis</name>
    <dbReference type="NCBI Taxonomy" id="2527986"/>
    <lineage>
        <taxon>Bacteria</taxon>
        <taxon>Pseudomonadati</taxon>
        <taxon>Planctomycetota</taxon>
        <taxon>Planctomycetia</taxon>
        <taxon>Pirellulales</taxon>
        <taxon>Pirellulaceae</taxon>
        <taxon>Novipirellula</taxon>
    </lineage>
</organism>
<evidence type="ECO:0000313" key="3">
    <source>
        <dbReference type="Proteomes" id="UP000315010"/>
    </source>
</evidence>
<name>A0A5C5YYY0_9BACT</name>
<feature type="transmembrane region" description="Helical" evidence="1">
    <location>
        <begin position="58"/>
        <end position="76"/>
    </location>
</feature>
<protein>
    <submittedName>
        <fullName evidence="2">Uncharacterized protein</fullName>
    </submittedName>
</protein>
<reference evidence="2 3" key="1">
    <citation type="submission" date="2019-02" db="EMBL/GenBank/DDBJ databases">
        <title>Deep-cultivation of Planctomycetes and their phenomic and genomic characterization uncovers novel biology.</title>
        <authorList>
            <person name="Wiegand S."/>
            <person name="Jogler M."/>
            <person name="Boedeker C."/>
            <person name="Pinto D."/>
            <person name="Vollmers J."/>
            <person name="Rivas-Marin E."/>
            <person name="Kohn T."/>
            <person name="Peeters S.H."/>
            <person name="Heuer A."/>
            <person name="Rast P."/>
            <person name="Oberbeckmann S."/>
            <person name="Bunk B."/>
            <person name="Jeske O."/>
            <person name="Meyerdierks A."/>
            <person name="Storesund J.E."/>
            <person name="Kallscheuer N."/>
            <person name="Luecker S."/>
            <person name="Lage O.M."/>
            <person name="Pohl T."/>
            <person name="Merkel B.J."/>
            <person name="Hornburger P."/>
            <person name="Mueller R.-W."/>
            <person name="Bruemmer F."/>
            <person name="Labrenz M."/>
            <person name="Spormann A.M."/>
            <person name="Op Den Camp H."/>
            <person name="Overmann J."/>
            <person name="Amann R."/>
            <person name="Jetten M.S.M."/>
            <person name="Mascher T."/>
            <person name="Medema M.H."/>
            <person name="Devos D.P."/>
            <person name="Kaster A.-K."/>
            <person name="Ovreas L."/>
            <person name="Rohde M."/>
            <person name="Galperin M.Y."/>
            <person name="Jogler C."/>
        </authorList>
    </citation>
    <scope>NUCLEOTIDE SEQUENCE [LARGE SCALE GENOMIC DNA]</scope>
    <source>
        <strain evidence="2 3">CA13</strain>
    </source>
</reference>
<accession>A0A5C5YYY0</accession>
<sequence length="385" mass="42304">MQDNRIEGILKAIRNEPVPDDVHELATHITSEFEQEFIVNGLSTSLWERVMKSRVTRFVAAVAAVVIGLVGVGVLIDESVSFAEVVKPLLNAGTVELDFVVGDEKDGPIVHDVVVGSKIRRTFSNMNTVLIIDLDAAKMLALEPSDKSAALVDIKGPVEKGTKNYLGIVRNVLAEVEADPNRTARPLGEREIDGRTAVGFEVGGKDMKLTIWADPETSLAMRIEMQYGESRTVLKNIRFDVDTNESLVSMDVPAGYTLQEATFDMTQFSEKDFVASLEVFAEQFGNGAFPDTLSTEVYMKQMAGLAAKIAPLDISVNEKTQLGIQFARGMLFLQSLDHRAEWGYTGKGVQLGDAENTIFWYQLNGTKVRRVIDGDLKVQETAVAE</sequence>
<gene>
    <name evidence="2" type="ORF">CA13_16780</name>
</gene>
<proteinExistence type="predicted"/>
<keyword evidence="3" id="KW-1185">Reference proteome</keyword>
<dbReference type="OrthoDB" id="291826at2"/>
<dbReference type="Proteomes" id="UP000315010">
    <property type="component" value="Unassembled WGS sequence"/>
</dbReference>
<dbReference type="EMBL" id="SJPJ01000001">
    <property type="protein sequence ID" value="TWT80265.1"/>
    <property type="molecule type" value="Genomic_DNA"/>
</dbReference>
<comment type="caution">
    <text evidence="2">The sequence shown here is derived from an EMBL/GenBank/DDBJ whole genome shotgun (WGS) entry which is preliminary data.</text>
</comment>
<dbReference type="AlphaFoldDB" id="A0A5C5YYY0"/>
<keyword evidence="1" id="KW-1133">Transmembrane helix</keyword>
<keyword evidence="1" id="KW-0812">Transmembrane</keyword>
<keyword evidence="1" id="KW-0472">Membrane</keyword>
<evidence type="ECO:0000313" key="2">
    <source>
        <dbReference type="EMBL" id="TWT80265.1"/>
    </source>
</evidence>
<dbReference type="RefSeq" id="WP_146395320.1">
    <property type="nucleotide sequence ID" value="NZ_SJPJ01000001.1"/>
</dbReference>